<dbReference type="PANTHER" id="PTHR46300:SF2">
    <property type="entry name" value="CYTOCHROME P450 MONOOXYGENASE ALNH-RELATED"/>
    <property type="match status" value="1"/>
</dbReference>
<keyword evidence="3" id="KW-0560">Oxidoreductase</keyword>
<dbReference type="GO" id="GO:0004497">
    <property type="term" value="F:monooxygenase activity"/>
    <property type="evidence" value="ECO:0007669"/>
    <property type="project" value="UniProtKB-KW"/>
</dbReference>
<name>A0A1X7RXC2_ZYMT9</name>
<evidence type="ECO:0000256" key="1">
    <source>
        <dbReference type="ARBA" id="ARBA00010617"/>
    </source>
</evidence>
<comment type="similarity">
    <text evidence="1">Belongs to the cytochrome P450 family.</text>
</comment>
<dbReference type="AlphaFoldDB" id="A0A1X7RXC2"/>
<evidence type="ECO:0000256" key="3">
    <source>
        <dbReference type="ARBA" id="ARBA00023002"/>
    </source>
</evidence>
<proteinExistence type="inferred from homology"/>
<dbReference type="Pfam" id="PF00067">
    <property type="entry name" value="p450"/>
    <property type="match status" value="1"/>
</dbReference>
<dbReference type="GO" id="GO:0020037">
    <property type="term" value="F:heme binding"/>
    <property type="evidence" value="ECO:0007669"/>
    <property type="project" value="InterPro"/>
</dbReference>
<evidence type="ECO:0000256" key="2">
    <source>
        <dbReference type="ARBA" id="ARBA00022723"/>
    </source>
</evidence>
<evidence type="ECO:0000256" key="5">
    <source>
        <dbReference type="ARBA" id="ARBA00023033"/>
    </source>
</evidence>
<keyword evidence="7" id="KW-1185">Reference proteome</keyword>
<dbReference type="InterPro" id="IPR001128">
    <property type="entry name" value="Cyt_P450"/>
</dbReference>
<gene>
    <name evidence="6" type="ORF">ZT3D7_G6760</name>
</gene>
<accession>A0A1X7RXC2</accession>
<keyword evidence="5" id="KW-0503">Monooxygenase</keyword>
<dbReference type="SUPFAM" id="SSF48264">
    <property type="entry name" value="Cytochrome P450"/>
    <property type="match status" value="1"/>
</dbReference>
<keyword evidence="2" id="KW-0479">Metal-binding</keyword>
<dbReference type="Proteomes" id="UP000215127">
    <property type="component" value="Chromosome 6"/>
</dbReference>
<dbReference type="EMBL" id="LT853697">
    <property type="protein sequence ID" value="SMQ51607.1"/>
    <property type="molecule type" value="Genomic_DNA"/>
</dbReference>
<evidence type="ECO:0000313" key="6">
    <source>
        <dbReference type="EMBL" id="SMQ51607.1"/>
    </source>
</evidence>
<dbReference type="InterPro" id="IPR002401">
    <property type="entry name" value="Cyt_P450_E_grp-I"/>
</dbReference>
<reference evidence="6 7" key="1">
    <citation type="submission" date="2016-06" db="EMBL/GenBank/DDBJ databases">
        <authorList>
            <person name="Kjaerup R.B."/>
            <person name="Dalgaard T.S."/>
            <person name="Juul-Madsen H.R."/>
        </authorList>
    </citation>
    <scope>NUCLEOTIDE SEQUENCE [LARGE SCALE GENOMIC DNA]</scope>
</reference>
<dbReference type="PRINTS" id="PR00463">
    <property type="entry name" value="EP450I"/>
</dbReference>
<evidence type="ECO:0000256" key="4">
    <source>
        <dbReference type="ARBA" id="ARBA00023004"/>
    </source>
</evidence>
<dbReference type="InterPro" id="IPR050364">
    <property type="entry name" value="Cytochrome_P450_fung"/>
</dbReference>
<sequence length="187" mass="20957">MHGTPSTALKKKCLACFHPLQALLLPNHCSLLFGASSRSLRTDCHCQVRGLEKGDLGKSSGESSRRLSNQATIDWTYYGLYVNAARWQAGFLPFSCSKCSNQATEGQLVRCSSSGTTQFYVKPKMPTRDAHLHFEKWAREYGDIYSLMLETQTMIVLSSDEAVKELLDRNSGNFSNRLEMYVGQVLM</sequence>
<dbReference type="GO" id="GO:0005506">
    <property type="term" value="F:iron ion binding"/>
    <property type="evidence" value="ECO:0007669"/>
    <property type="project" value="InterPro"/>
</dbReference>
<evidence type="ECO:0000313" key="7">
    <source>
        <dbReference type="Proteomes" id="UP000215127"/>
    </source>
</evidence>
<protein>
    <submittedName>
        <fullName evidence="6">Uncharacterized protein</fullName>
    </submittedName>
</protein>
<dbReference type="STRING" id="1276538.A0A1X7RXC2"/>
<dbReference type="GO" id="GO:0016705">
    <property type="term" value="F:oxidoreductase activity, acting on paired donors, with incorporation or reduction of molecular oxygen"/>
    <property type="evidence" value="ECO:0007669"/>
    <property type="project" value="InterPro"/>
</dbReference>
<dbReference type="PANTHER" id="PTHR46300">
    <property type="entry name" value="P450, PUTATIVE (EUROFUNG)-RELATED-RELATED"/>
    <property type="match status" value="1"/>
</dbReference>
<dbReference type="InterPro" id="IPR036396">
    <property type="entry name" value="Cyt_P450_sf"/>
</dbReference>
<dbReference type="Gene3D" id="1.10.630.10">
    <property type="entry name" value="Cytochrome P450"/>
    <property type="match status" value="1"/>
</dbReference>
<keyword evidence="4" id="KW-0408">Iron</keyword>
<organism evidence="6 7">
    <name type="scientific">Zymoseptoria tritici (strain ST99CH_3D7)</name>
    <dbReference type="NCBI Taxonomy" id="1276538"/>
    <lineage>
        <taxon>Eukaryota</taxon>
        <taxon>Fungi</taxon>
        <taxon>Dikarya</taxon>
        <taxon>Ascomycota</taxon>
        <taxon>Pezizomycotina</taxon>
        <taxon>Dothideomycetes</taxon>
        <taxon>Dothideomycetidae</taxon>
        <taxon>Mycosphaerellales</taxon>
        <taxon>Mycosphaerellaceae</taxon>
        <taxon>Zymoseptoria</taxon>
    </lineage>
</organism>